<keyword evidence="2" id="KW-1185">Reference proteome</keyword>
<protein>
    <submittedName>
        <fullName evidence="1">Uncharacterized protein</fullName>
    </submittedName>
</protein>
<dbReference type="AlphaFoldDB" id="A0A936ZGP4"/>
<evidence type="ECO:0000313" key="1">
    <source>
        <dbReference type="EMBL" id="MBL0405545.1"/>
    </source>
</evidence>
<dbReference type="RefSeq" id="WP_202061555.1">
    <property type="nucleotide sequence ID" value="NZ_JAEQMY010000023.1"/>
</dbReference>
<proteinExistence type="predicted"/>
<dbReference type="EMBL" id="JAEQMY010000023">
    <property type="protein sequence ID" value="MBL0405545.1"/>
    <property type="molecule type" value="Genomic_DNA"/>
</dbReference>
<name>A0A936ZGP4_9HYPH</name>
<gene>
    <name evidence="1" type="ORF">JKG68_16385</name>
</gene>
<evidence type="ECO:0000313" key="2">
    <source>
        <dbReference type="Proteomes" id="UP000605848"/>
    </source>
</evidence>
<sequence length="118" mass="13110">MVTIRNVRKIYGAVPLAGQNVVTLFRERVALSSENRVAIAPDLERIHISTAKAASGLSLLRTERRRDGTARHQLIANHFPTRGFQSATHPSDQRYCAASARAFGRTGEDRNSHCEQRA</sequence>
<reference evidence="1" key="1">
    <citation type="submission" date="2021-01" db="EMBL/GenBank/DDBJ databases">
        <title>Microvirga sp.</title>
        <authorList>
            <person name="Kim M.K."/>
        </authorList>
    </citation>
    <scope>NUCLEOTIDE SEQUENCE</scope>
    <source>
        <strain evidence="1">5420S-16</strain>
    </source>
</reference>
<organism evidence="1 2">
    <name type="scientific">Microvirga aerilata</name>
    <dbReference type="NCBI Taxonomy" id="670292"/>
    <lineage>
        <taxon>Bacteria</taxon>
        <taxon>Pseudomonadati</taxon>
        <taxon>Pseudomonadota</taxon>
        <taxon>Alphaproteobacteria</taxon>
        <taxon>Hyphomicrobiales</taxon>
        <taxon>Methylobacteriaceae</taxon>
        <taxon>Microvirga</taxon>
    </lineage>
</organism>
<dbReference type="Proteomes" id="UP000605848">
    <property type="component" value="Unassembled WGS sequence"/>
</dbReference>
<comment type="caution">
    <text evidence="1">The sequence shown here is derived from an EMBL/GenBank/DDBJ whole genome shotgun (WGS) entry which is preliminary data.</text>
</comment>
<accession>A0A936ZGP4</accession>